<reference evidence="2" key="1">
    <citation type="submission" date="2011-12" db="EMBL/GenBank/DDBJ databases">
        <authorList>
            <consortium name="The Broad Institute Genome Sequencing Platform"/>
            <person name="Russ C."/>
            <person name="Tyler B."/>
            <person name="Panabieres F."/>
            <person name="Shan W."/>
            <person name="Tripathy S."/>
            <person name="Grunwald N."/>
            <person name="Machado M."/>
            <person name="Young S.K."/>
            <person name="Zeng Q."/>
            <person name="Gargeya S."/>
            <person name="Fitzgerald M."/>
            <person name="Haas B."/>
            <person name="Abouelleil A."/>
            <person name="Alvarado L."/>
            <person name="Arachchi H.M."/>
            <person name="Berlin A."/>
            <person name="Chapman S.B."/>
            <person name="Gearin G."/>
            <person name="Goldberg J."/>
            <person name="Griggs A."/>
            <person name="Gujja S."/>
            <person name="Hansen M."/>
            <person name="Heiman D."/>
            <person name="Howarth C."/>
            <person name="Larimer J."/>
            <person name="Lui A."/>
            <person name="MacDonald P.J.P."/>
            <person name="McCowen C."/>
            <person name="Montmayeur A."/>
            <person name="Murphy C."/>
            <person name="Neiman D."/>
            <person name="Pearson M."/>
            <person name="Priest M."/>
            <person name="Roberts A."/>
            <person name="Saif S."/>
            <person name="Shea T."/>
            <person name="Sisk P."/>
            <person name="Stolte C."/>
            <person name="Sykes S."/>
            <person name="Wortman J."/>
            <person name="Nusbaum C."/>
            <person name="Birren B."/>
        </authorList>
    </citation>
    <scope>NUCLEOTIDE SEQUENCE [LARGE SCALE GENOMIC DNA]</scope>
    <source>
        <strain evidence="2">INRA-310</strain>
    </source>
</reference>
<dbReference type="Proteomes" id="UP000018817">
    <property type="component" value="Unassembled WGS sequence"/>
</dbReference>
<reference evidence="1 2" key="2">
    <citation type="submission" date="2013-11" db="EMBL/GenBank/DDBJ databases">
        <title>The Genome Sequence of Phytophthora parasitica INRA-310.</title>
        <authorList>
            <consortium name="The Broad Institute Genomics Platform"/>
            <person name="Russ C."/>
            <person name="Tyler B."/>
            <person name="Panabieres F."/>
            <person name="Shan W."/>
            <person name="Tripathy S."/>
            <person name="Grunwald N."/>
            <person name="Machado M."/>
            <person name="Johnson C.S."/>
            <person name="Arredondo F."/>
            <person name="Hong C."/>
            <person name="Coffey M."/>
            <person name="Young S.K."/>
            <person name="Zeng Q."/>
            <person name="Gargeya S."/>
            <person name="Fitzgerald M."/>
            <person name="Abouelleil A."/>
            <person name="Alvarado L."/>
            <person name="Chapman S.B."/>
            <person name="Gainer-Dewar J."/>
            <person name="Goldberg J."/>
            <person name="Griggs A."/>
            <person name="Gujja S."/>
            <person name="Hansen M."/>
            <person name="Howarth C."/>
            <person name="Imamovic A."/>
            <person name="Ireland A."/>
            <person name="Larimer J."/>
            <person name="McCowan C."/>
            <person name="Murphy C."/>
            <person name="Pearson M."/>
            <person name="Poon T.W."/>
            <person name="Priest M."/>
            <person name="Roberts A."/>
            <person name="Saif S."/>
            <person name="Shea T."/>
            <person name="Sykes S."/>
            <person name="Wortman J."/>
            <person name="Nusbaum C."/>
            <person name="Birren B."/>
        </authorList>
    </citation>
    <scope>NUCLEOTIDE SEQUENCE [LARGE SCALE GENOMIC DNA]</scope>
    <source>
        <strain evidence="1 2">INRA-310</strain>
    </source>
</reference>
<accession>W2PCY6</accession>
<protein>
    <submittedName>
        <fullName evidence="1">Uncharacterized protein</fullName>
    </submittedName>
</protein>
<organism evidence="1 2">
    <name type="scientific">Phytophthora nicotianae (strain INRA-310)</name>
    <name type="common">Phytophthora parasitica</name>
    <dbReference type="NCBI Taxonomy" id="761204"/>
    <lineage>
        <taxon>Eukaryota</taxon>
        <taxon>Sar</taxon>
        <taxon>Stramenopiles</taxon>
        <taxon>Oomycota</taxon>
        <taxon>Peronosporomycetes</taxon>
        <taxon>Peronosporales</taxon>
        <taxon>Peronosporaceae</taxon>
        <taxon>Phytophthora</taxon>
    </lineage>
</organism>
<evidence type="ECO:0000313" key="1">
    <source>
        <dbReference type="EMBL" id="ETM98083.1"/>
    </source>
</evidence>
<dbReference type="AlphaFoldDB" id="W2PCY6"/>
<dbReference type="VEuPathDB" id="FungiDB:PPTG_24730"/>
<name>W2PCY6_PHYN3</name>
<proteinExistence type="predicted"/>
<dbReference type="GeneID" id="20193329"/>
<gene>
    <name evidence="1" type="ORF">PPTG_24730</name>
</gene>
<dbReference type="EMBL" id="KI669753">
    <property type="protein sequence ID" value="ETM98083.1"/>
    <property type="molecule type" value="Genomic_DNA"/>
</dbReference>
<dbReference type="RefSeq" id="XP_008916618.1">
    <property type="nucleotide sequence ID" value="XM_008918370.1"/>
</dbReference>
<evidence type="ECO:0000313" key="2">
    <source>
        <dbReference type="Proteomes" id="UP000018817"/>
    </source>
</evidence>
<sequence>MRCTKLSRVKSSGFLSSPPSRRGKTMTKSWSYSVLSLLVERGTDDCALCMELNSMSTAVCAAGEENASYASEDDGIARVLSALRCKSESEHRGAGPLRYNNCDAKKVHALKRQMPLTCDNNR</sequence>